<feature type="compositionally biased region" description="Acidic residues" evidence="1">
    <location>
        <begin position="208"/>
        <end position="228"/>
    </location>
</feature>
<feature type="region of interest" description="Disordered" evidence="1">
    <location>
        <begin position="434"/>
        <end position="482"/>
    </location>
</feature>
<gene>
    <name evidence="3" type="ORF">VSQ78_08795</name>
</gene>
<organism evidence="3 4">
    <name type="scientific">Nocardiopsis alba</name>
    <dbReference type="NCBI Taxonomy" id="53437"/>
    <lineage>
        <taxon>Bacteria</taxon>
        <taxon>Bacillati</taxon>
        <taxon>Actinomycetota</taxon>
        <taxon>Actinomycetes</taxon>
        <taxon>Streptosporangiales</taxon>
        <taxon>Nocardiopsidaceae</taxon>
        <taxon>Nocardiopsis</taxon>
    </lineage>
</organism>
<feature type="compositionally biased region" description="Low complexity" evidence="1">
    <location>
        <begin position="297"/>
        <end position="312"/>
    </location>
</feature>
<dbReference type="Proteomes" id="UP001585053">
    <property type="component" value="Unassembled WGS sequence"/>
</dbReference>
<evidence type="ECO:0000313" key="3">
    <source>
        <dbReference type="EMBL" id="MFB8767798.1"/>
    </source>
</evidence>
<dbReference type="EMBL" id="JAYMRS010000002">
    <property type="protein sequence ID" value="MFB8767798.1"/>
    <property type="molecule type" value="Genomic_DNA"/>
</dbReference>
<evidence type="ECO:0000256" key="1">
    <source>
        <dbReference type="SAM" id="MobiDB-lite"/>
    </source>
</evidence>
<name>A0ABV5DT95_9ACTN</name>
<feature type="compositionally biased region" description="Acidic residues" evidence="1">
    <location>
        <begin position="439"/>
        <end position="454"/>
    </location>
</feature>
<protein>
    <submittedName>
        <fullName evidence="3">Uncharacterized protein</fullName>
    </submittedName>
</protein>
<sequence>MRKHHKRWVALLGAAAISTSGLVGLAGTAAADDRDAQAFAWPMIEQGTSSYSIDGYEIGYLPPELGDYGINATSTTDRHGDRESRVSWVRGPDQLYARVGILRSERVQDLEDLRESRYSHLSKDSLEALPESETFPSGAYLSEETGDLFWVEEPGIAVTTHLRPELWDRAELLRMAEAVAPLDDRAAIENVPATTEEPAAETVAVEPVTEEAAAEAVSEEVSVEETPAEETAAQETPAGPASGQGEVETPAEEGTAAEEAVKEETPVEQAPTEETAVEETAVEEGQAEAPTEEVAEEAPAQEGATEVTAPEAPAEESDSEGVGLPEGVTSREVKTCLIERFVDLDTGESRLDRSRMTPTAERYLDEALAAKPLDDTGRDRLLATVWYYGDEGDKVAATDDCAQRFSLRDEEVEGVLGQVSDLIAGMVRDAEEVAFGSEETTEEAPAEAPVEEVAPEATDTADGAGGTTRESAEQESPELVIDPIGAAEWNELLDSLPWSLPGTTR</sequence>
<feature type="signal peptide" evidence="2">
    <location>
        <begin position="1"/>
        <end position="31"/>
    </location>
</feature>
<feature type="chain" id="PRO_5047223446" evidence="2">
    <location>
        <begin position="32"/>
        <end position="505"/>
    </location>
</feature>
<proteinExistence type="predicted"/>
<evidence type="ECO:0000313" key="4">
    <source>
        <dbReference type="Proteomes" id="UP001585053"/>
    </source>
</evidence>
<reference evidence="3 4" key="1">
    <citation type="submission" date="2024-01" db="EMBL/GenBank/DDBJ databases">
        <title>Genome mining of biosynthetic gene clusters to explore secondary metabolites of Streptomyces sp.</title>
        <authorList>
            <person name="Baig A."/>
            <person name="Ajitkumar Shintre N."/>
            <person name="Kumar H."/>
            <person name="Anbarasu A."/>
            <person name="Ramaiah S."/>
        </authorList>
    </citation>
    <scope>NUCLEOTIDE SEQUENCE [LARGE SCALE GENOMIC DNA]</scope>
    <source>
        <strain evidence="3 4">A01</strain>
    </source>
</reference>
<keyword evidence="4" id="KW-1185">Reference proteome</keyword>
<feature type="region of interest" description="Disordered" evidence="1">
    <location>
        <begin position="189"/>
        <end position="328"/>
    </location>
</feature>
<comment type="caution">
    <text evidence="3">The sequence shown here is derived from an EMBL/GenBank/DDBJ whole genome shotgun (WGS) entry which is preliminary data.</text>
</comment>
<feature type="compositionally biased region" description="Acidic residues" evidence="1">
    <location>
        <begin position="275"/>
        <end position="296"/>
    </location>
</feature>
<evidence type="ECO:0000256" key="2">
    <source>
        <dbReference type="SAM" id="SignalP"/>
    </source>
</evidence>
<feature type="compositionally biased region" description="Low complexity" evidence="1">
    <location>
        <begin position="229"/>
        <end position="238"/>
    </location>
</feature>
<keyword evidence="2" id="KW-0732">Signal</keyword>
<accession>A0ABV5DT95</accession>
<dbReference type="RefSeq" id="WP_376737080.1">
    <property type="nucleotide sequence ID" value="NZ_JAYMRS010000002.1"/>
</dbReference>
<feature type="compositionally biased region" description="Low complexity" evidence="1">
    <location>
        <begin position="245"/>
        <end position="258"/>
    </location>
</feature>
<feature type="compositionally biased region" description="Low complexity" evidence="1">
    <location>
        <begin position="191"/>
        <end position="207"/>
    </location>
</feature>